<dbReference type="RefSeq" id="WP_069459373.1">
    <property type="nucleotide sequence ID" value="NZ_LYBW01000059.1"/>
</dbReference>
<evidence type="ECO:0000256" key="2">
    <source>
        <dbReference type="SAM" id="SignalP"/>
    </source>
</evidence>
<evidence type="ECO:0000313" key="4">
    <source>
        <dbReference type="Proteomes" id="UP000094342"/>
    </source>
</evidence>
<proteinExistence type="predicted"/>
<gene>
    <name evidence="3" type="ORF">A8M32_15810</name>
</gene>
<dbReference type="STRING" id="1752398.A8M32_15810"/>
<evidence type="ECO:0000256" key="1">
    <source>
        <dbReference type="SAM" id="MobiDB-lite"/>
    </source>
</evidence>
<dbReference type="EMBL" id="LYBW01000059">
    <property type="protein sequence ID" value="ODR90384.1"/>
    <property type="molecule type" value="Genomic_DNA"/>
</dbReference>
<feature type="compositionally biased region" description="Polar residues" evidence="1">
    <location>
        <begin position="138"/>
        <end position="147"/>
    </location>
</feature>
<keyword evidence="2" id="KW-0732">Signal</keyword>
<protein>
    <recommendedName>
        <fullName evidence="5">Secreted protein</fullName>
    </recommendedName>
</protein>
<evidence type="ECO:0000313" key="3">
    <source>
        <dbReference type="EMBL" id="ODR90384.1"/>
    </source>
</evidence>
<feature type="region of interest" description="Disordered" evidence="1">
    <location>
        <begin position="52"/>
        <end position="71"/>
    </location>
</feature>
<accession>A0A1E3V9S8</accession>
<comment type="caution">
    <text evidence="3">The sequence shown here is derived from an EMBL/GenBank/DDBJ whole genome shotgun (WGS) entry which is preliminary data.</text>
</comment>
<feature type="chain" id="PRO_5009138168" description="Secreted protein" evidence="2">
    <location>
        <begin position="22"/>
        <end position="147"/>
    </location>
</feature>
<evidence type="ECO:0008006" key="5">
    <source>
        <dbReference type="Google" id="ProtNLM"/>
    </source>
</evidence>
<dbReference type="AlphaFoldDB" id="A0A1E3V9S8"/>
<organism evidence="3 4">
    <name type="scientific">Sinorhizobium alkalisoli</name>
    <dbReference type="NCBI Taxonomy" id="1752398"/>
    <lineage>
        <taxon>Bacteria</taxon>
        <taxon>Pseudomonadati</taxon>
        <taxon>Pseudomonadota</taxon>
        <taxon>Alphaproteobacteria</taxon>
        <taxon>Hyphomicrobiales</taxon>
        <taxon>Rhizobiaceae</taxon>
        <taxon>Sinorhizobium/Ensifer group</taxon>
        <taxon>Sinorhizobium</taxon>
    </lineage>
</organism>
<keyword evidence="4" id="KW-1185">Reference proteome</keyword>
<sequence>MRKFVIFTAAAVMGMTSGAFAAVVSGSDVCGELPNGKWSWQITTEMVTTGGETNVSSATSTSYSGNPDKNGYNGFETTTTTTTVAPTYQQVNTICTAINPAGKVNSDHSTAVPGELVMTDPGSTSSVTSDPLKICGPGTNTPECPRP</sequence>
<feature type="compositionally biased region" description="Polar residues" evidence="1">
    <location>
        <begin position="52"/>
        <end position="67"/>
    </location>
</feature>
<dbReference type="OrthoDB" id="8455693at2"/>
<feature type="region of interest" description="Disordered" evidence="1">
    <location>
        <begin position="118"/>
        <end position="147"/>
    </location>
</feature>
<feature type="signal peptide" evidence="2">
    <location>
        <begin position="1"/>
        <end position="21"/>
    </location>
</feature>
<name>A0A1E3V9S8_9HYPH</name>
<dbReference type="Proteomes" id="UP000094342">
    <property type="component" value="Unassembled WGS sequence"/>
</dbReference>
<reference evidence="4" key="1">
    <citation type="submission" date="2016-05" db="EMBL/GenBank/DDBJ databases">
        <authorList>
            <person name="Li Y."/>
        </authorList>
    </citation>
    <scope>NUCLEOTIDE SEQUENCE [LARGE SCALE GENOMIC DNA]</scope>
    <source>
        <strain evidence="4">YIC4027</strain>
    </source>
</reference>